<comment type="caution">
    <text evidence="2">The sequence shown here is derived from an EMBL/GenBank/DDBJ whole genome shotgun (WGS) entry which is preliminary data.</text>
</comment>
<keyword evidence="1" id="KW-0812">Transmembrane</keyword>
<evidence type="ECO:0000313" key="3">
    <source>
        <dbReference type="Proteomes" id="UP000261174"/>
    </source>
</evidence>
<dbReference type="OrthoDB" id="672994at2"/>
<feature type="transmembrane region" description="Helical" evidence="1">
    <location>
        <begin position="60"/>
        <end position="80"/>
    </location>
</feature>
<feature type="transmembrane region" description="Helical" evidence="1">
    <location>
        <begin position="92"/>
        <end position="112"/>
    </location>
</feature>
<dbReference type="Proteomes" id="UP000261174">
    <property type="component" value="Unassembled WGS sequence"/>
</dbReference>
<feature type="transmembrane region" description="Helical" evidence="1">
    <location>
        <begin position="118"/>
        <end position="135"/>
    </location>
</feature>
<keyword evidence="1" id="KW-0472">Membrane</keyword>
<keyword evidence="1" id="KW-1133">Transmembrane helix</keyword>
<dbReference type="AlphaFoldDB" id="A0A3E1P389"/>
<feature type="transmembrane region" description="Helical" evidence="1">
    <location>
        <begin position="29"/>
        <end position="54"/>
    </location>
</feature>
<reference evidence="2 3" key="1">
    <citation type="submission" date="2018-08" db="EMBL/GenBank/DDBJ databases">
        <title>Chitinophaga sp. K20C18050901, a novel bacterium isolated from forest soil.</title>
        <authorList>
            <person name="Wang C."/>
        </authorList>
    </citation>
    <scope>NUCLEOTIDE SEQUENCE [LARGE SCALE GENOMIC DNA]</scope>
    <source>
        <strain evidence="2 3">K20C18050901</strain>
    </source>
</reference>
<evidence type="ECO:0000313" key="2">
    <source>
        <dbReference type="EMBL" id="RFM34641.1"/>
    </source>
</evidence>
<proteinExistence type="predicted"/>
<gene>
    <name evidence="2" type="ORF">DXN04_15360</name>
</gene>
<name>A0A3E1P389_9BACT</name>
<accession>A0A3E1P389</accession>
<sequence length="151" mass="18071">MEQNTIFDKAFEEEISIRRRDLMSIWLKIYVWGGMIIGAAMVITLIATICYLWSTEGTNGTWITYLSYVFFLVVILSFFLKHYLMWMEAKQAIVWNIIIGILWFVIVQFILWMNFMSLLVLLEVLIPIPYWIMLFRIKYKWEHVAVAGRKK</sequence>
<dbReference type="RefSeq" id="WP_116854223.1">
    <property type="nucleotide sequence ID" value="NZ_QTJV01000004.1"/>
</dbReference>
<evidence type="ECO:0000256" key="1">
    <source>
        <dbReference type="SAM" id="Phobius"/>
    </source>
</evidence>
<organism evidence="2 3">
    <name type="scientific">Chitinophaga silvisoli</name>
    <dbReference type="NCBI Taxonomy" id="2291814"/>
    <lineage>
        <taxon>Bacteria</taxon>
        <taxon>Pseudomonadati</taxon>
        <taxon>Bacteroidota</taxon>
        <taxon>Chitinophagia</taxon>
        <taxon>Chitinophagales</taxon>
        <taxon>Chitinophagaceae</taxon>
        <taxon>Chitinophaga</taxon>
    </lineage>
</organism>
<dbReference type="EMBL" id="QTJV01000004">
    <property type="protein sequence ID" value="RFM34641.1"/>
    <property type="molecule type" value="Genomic_DNA"/>
</dbReference>
<protein>
    <submittedName>
        <fullName evidence="2">Uncharacterized protein</fullName>
    </submittedName>
</protein>
<keyword evidence="3" id="KW-1185">Reference proteome</keyword>